<feature type="signal peptide" evidence="3">
    <location>
        <begin position="1"/>
        <end position="20"/>
    </location>
</feature>
<gene>
    <name evidence="5" type="ORF">CLV72_10928</name>
</gene>
<evidence type="ECO:0000256" key="1">
    <source>
        <dbReference type="ARBA" id="ARBA00004196"/>
    </source>
</evidence>
<feature type="chain" id="PRO_5039223461" evidence="3">
    <location>
        <begin position="21"/>
        <end position="323"/>
    </location>
</feature>
<dbReference type="InterPro" id="IPR028082">
    <property type="entry name" value="Peripla_BP_I"/>
</dbReference>
<organism evidence="5 6">
    <name type="scientific">Allonocardiopsis opalescens</name>
    <dbReference type="NCBI Taxonomy" id="1144618"/>
    <lineage>
        <taxon>Bacteria</taxon>
        <taxon>Bacillati</taxon>
        <taxon>Actinomycetota</taxon>
        <taxon>Actinomycetes</taxon>
        <taxon>Streptosporangiales</taxon>
        <taxon>Allonocardiopsis</taxon>
    </lineage>
</organism>
<protein>
    <submittedName>
        <fullName evidence="5">Monosaccharide ABC transporter substrate-binding protein (CUT2 family)</fullName>
    </submittedName>
</protein>
<evidence type="ECO:0000256" key="2">
    <source>
        <dbReference type="ARBA" id="ARBA00007639"/>
    </source>
</evidence>
<keyword evidence="6" id="KW-1185">Reference proteome</keyword>
<comment type="subcellular location">
    <subcellularLocation>
        <location evidence="1">Cell envelope</location>
    </subcellularLocation>
</comment>
<dbReference type="PROSITE" id="PS51257">
    <property type="entry name" value="PROKAR_LIPOPROTEIN"/>
    <property type="match status" value="1"/>
</dbReference>
<dbReference type="GO" id="GO:0030288">
    <property type="term" value="C:outer membrane-bounded periplasmic space"/>
    <property type="evidence" value="ECO:0007669"/>
    <property type="project" value="TreeGrafter"/>
</dbReference>
<comment type="similarity">
    <text evidence="2">Belongs to the bacterial solute-binding protein 2 family.</text>
</comment>
<proteinExistence type="inferred from homology"/>
<reference evidence="5 6" key="1">
    <citation type="submission" date="2018-03" db="EMBL/GenBank/DDBJ databases">
        <title>Genomic Encyclopedia of Archaeal and Bacterial Type Strains, Phase II (KMG-II): from individual species to whole genera.</title>
        <authorList>
            <person name="Goeker M."/>
        </authorList>
    </citation>
    <scope>NUCLEOTIDE SEQUENCE [LARGE SCALE GENOMIC DNA]</scope>
    <source>
        <strain evidence="5 6">DSM 45601</strain>
    </source>
</reference>
<dbReference type="RefSeq" id="WP_106251459.1">
    <property type="nucleotide sequence ID" value="NZ_PVZC01000009.1"/>
</dbReference>
<comment type="caution">
    <text evidence="5">The sequence shown here is derived from an EMBL/GenBank/DDBJ whole genome shotgun (WGS) entry which is preliminary data.</text>
</comment>
<dbReference type="OrthoDB" id="257716at2"/>
<feature type="domain" description="Periplasmic binding protein" evidence="4">
    <location>
        <begin position="41"/>
        <end position="288"/>
    </location>
</feature>
<dbReference type="InterPro" id="IPR050555">
    <property type="entry name" value="Bact_Solute-Bind_Prot2"/>
</dbReference>
<dbReference type="GO" id="GO:0030246">
    <property type="term" value="F:carbohydrate binding"/>
    <property type="evidence" value="ECO:0007669"/>
    <property type="project" value="TreeGrafter"/>
</dbReference>
<evidence type="ECO:0000313" key="5">
    <source>
        <dbReference type="EMBL" id="PRX95421.1"/>
    </source>
</evidence>
<keyword evidence="3" id="KW-0732">Signal</keyword>
<dbReference type="Proteomes" id="UP000237846">
    <property type="component" value="Unassembled WGS sequence"/>
</dbReference>
<dbReference type="CDD" id="cd06312">
    <property type="entry name" value="PBP1_ABC_sugar_binding-like"/>
    <property type="match status" value="1"/>
</dbReference>
<dbReference type="Gene3D" id="3.40.50.2300">
    <property type="match status" value="2"/>
</dbReference>
<dbReference type="PANTHER" id="PTHR30036">
    <property type="entry name" value="D-XYLOSE-BINDING PERIPLASMIC PROTEIN"/>
    <property type="match status" value="1"/>
</dbReference>
<dbReference type="Pfam" id="PF13407">
    <property type="entry name" value="Peripla_BP_4"/>
    <property type="match status" value="1"/>
</dbReference>
<evidence type="ECO:0000256" key="3">
    <source>
        <dbReference type="SAM" id="SignalP"/>
    </source>
</evidence>
<dbReference type="SUPFAM" id="SSF53822">
    <property type="entry name" value="Periplasmic binding protein-like I"/>
    <property type="match status" value="1"/>
</dbReference>
<dbReference type="AlphaFoldDB" id="A0A2T0PV66"/>
<evidence type="ECO:0000259" key="4">
    <source>
        <dbReference type="Pfam" id="PF13407"/>
    </source>
</evidence>
<dbReference type="EMBL" id="PVZC01000009">
    <property type="protein sequence ID" value="PRX95421.1"/>
    <property type="molecule type" value="Genomic_DNA"/>
</dbReference>
<dbReference type="InterPro" id="IPR025997">
    <property type="entry name" value="SBP_2_dom"/>
</dbReference>
<evidence type="ECO:0000313" key="6">
    <source>
        <dbReference type="Proteomes" id="UP000237846"/>
    </source>
</evidence>
<sequence>MTRTKKIAGALLALPLLATACSGGEADGADASVGPVGELTIAMVTHANPGDLFWDVVRAGLDQAASDHGITTTYQGSGEPAEQAQFIETAISQDVDGLIVSMANPDALRGSVEQAVEAGIPVITINSGAEVSAEFGAMAHVGQTESVAGEATGERLTEEGLTNVLCVVHEAGNVGLEERCAGAASTFDGEMRNVQVQVSDLGAAAATIAAELQSDDSIDGVLTLNNGVAGAAVDALGTAARDDVGIATFDVDSDVLAGITAGDILFAVDQQPYLQGYLPVTMLYLYAANGNTVGGGQPVLTGPGFVDASNVEQVTQYAEQGTR</sequence>
<accession>A0A2T0PV66</accession>
<dbReference type="PANTHER" id="PTHR30036:SF7">
    <property type="entry name" value="ABC TRANSPORTER PERIPLASMIC-BINDING PROTEIN YPHF"/>
    <property type="match status" value="1"/>
</dbReference>
<name>A0A2T0PV66_9ACTN</name>